<protein>
    <recommendedName>
        <fullName evidence="6">ABC transmembrane type-1 domain-containing protein</fullName>
    </recommendedName>
</protein>
<dbReference type="SUPFAM" id="SSF90123">
    <property type="entry name" value="ABC transporter transmembrane region"/>
    <property type="match status" value="1"/>
</dbReference>
<dbReference type="GO" id="GO:0005524">
    <property type="term" value="F:ATP binding"/>
    <property type="evidence" value="ECO:0007669"/>
    <property type="project" value="InterPro"/>
</dbReference>
<evidence type="ECO:0000313" key="8">
    <source>
        <dbReference type="Proteomes" id="UP000289738"/>
    </source>
</evidence>
<feature type="domain" description="ABC transmembrane type-1" evidence="6">
    <location>
        <begin position="109"/>
        <end position="167"/>
    </location>
</feature>
<dbReference type="PROSITE" id="PS50929">
    <property type="entry name" value="ABC_TM1F"/>
    <property type="match status" value="1"/>
</dbReference>
<evidence type="ECO:0000256" key="5">
    <source>
        <dbReference type="SAM" id="Phobius"/>
    </source>
</evidence>
<proteinExistence type="predicted"/>
<feature type="transmembrane region" description="Helical" evidence="5">
    <location>
        <begin position="201"/>
        <end position="222"/>
    </location>
</feature>
<dbReference type="STRING" id="3818.A0A444ZPL1"/>
<evidence type="ECO:0000256" key="4">
    <source>
        <dbReference type="ARBA" id="ARBA00023136"/>
    </source>
</evidence>
<dbReference type="PANTHER" id="PTHR43394:SF1">
    <property type="entry name" value="ATP-BINDING CASSETTE SUB-FAMILY B MEMBER 10, MITOCHONDRIAL"/>
    <property type="match status" value="1"/>
</dbReference>
<keyword evidence="8" id="KW-1185">Reference proteome</keyword>
<keyword evidence="3 5" id="KW-1133">Transmembrane helix</keyword>
<comment type="caution">
    <text evidence="7">The sequence shown here is derived from an EMBL/GenBank/DDBJ whole genome shotgun (WGS) entry which is preliminary data.</text>
</comment>
<evidence type="ECO:0000313" key="7">
    <source>
        <dbReference type="EMBL" id="RYR16139.1"/>
    </source>
</evidence>
<dbReference type="Proteomes" id="UP000289738">
    <property type="component" value="Chromosome B04"/>
</dbReference>
<evidence type="ECO:0000256" key="3">
    <source>
        <dbReference type="ARBA" id="ARBA00022989"/>
    </source>
</evidence>
<dbReference type="Gene3D" id="1.20.1560.10">
    <property type="entry name" value="ABC transporter type 1, transmembrane domain"/>
    <property type="match status" value="1"/>
</dbReference>
<sequence length="223" mass="25245">MAISKNSRNIWILWQFWSVPIFSGDISSNDSSPAAISSGDVTSSFLSFPSHVSSSPKSQCLPFVLDQKGWLASFRSFARIHREWFHCFHSKINNNSKNKKSYYNFLQFLVHKEISFFNVTRTGELLSRLSEDTQVIKNATTTNLLEAMRNLATALTGLSFMFATSWKHFLRELSHKTQAAAAVASLIAEKVVRLFSGGLNAAPTLSIIIWDLLYLLYLLYIFC</sequence>
<dbReference type="GO" id="GO:0015421">
    <property type="term" value="F:ABC-type oligopeptide transporter activity"/>
    <property type="evidence" value="ECO:0007669"/>
    <property type="project" value="TreeGrafter"/>
</dbReference>
<evidence type="ECO:0000256" key="1">
    <source>
        <dbReference type="ARBA" id="ARBA00004141"/>
    </source>
</evidence>
<keyword evidence="2 5" id="KW-0812">Transmembrane</keyword>
<keyword evidence="4 5" id="KW-0472">Membrane</keyword>
<dbReference type="Pfam" id="PF00664">
    <property type="entry name" value="ABC_membrane"/>
    <property type="match status" value="1"/>
</dbReference>
<dbReference type="PANTHER" id="PTHR43394">
    <property type="entry name" value="ATP-DEPENDENT PERMEASE MDL1, MITOCHONDRIAL"/>
    <property type="match status" value="1"/>
</dbReference>
<gene>
    <name evidence="7" type="ORF">Ahy_B04g073077</name>
</gene>
<dbReference type="InterPro" id="IPR039421">
    <property type="entry name" value="Type_1_exporter"/>
</dbReference>
<dbReference type="EMBL" id="SDMP01000014">
    <property type="protein sequence ID" value="RYR16139.1"/>
    <property type="molecule type" value="Genomic_DNA"/>
</dbReference>
<evidence type="ECO:0000259" key="6">
    <source>
        <dbReference type="PROSITE" id="PS50929"/>
    </source>
</evidence>
<dbReference type="GO" id="GO:0005743">
    <property type="term" value="C:mitochondrial inner membrane"/>
    <property type="evidence" value="ECO:0007669"/>
    <property type="project" value="TreeGrafter"/>
</dbReference>
<organism evidence="7 8">
    <name type="scientific">Arachis hypogaea</name>
    <name type="common">Peanut</name>
    <dbReference type="NCBI Taxonomy" id="3818"/>
    <lineage>
        <taxon>Eukaryota</taxon>
        <taxon>Viridiplantae</taxon>
        <taxon>Streptophyta</taxon>
        <taxon>Embryophyta</taxon>
        <taxon>Tracheophyta</taxon>
        <taxon>Spermatophyta</taxon>
        <taxon>Magnoliopsida</taxon>
        <taxon>eudicotyledons</taxon>
        <taxon>Gunneridae</taxon>
        <taxon>Pentapetalae</taxon>
        <taxon>rosids</taxon>
        <taxon>fabids</taxon>
        <taxon>Fabales</taxon>
        <taxon>Fabaceae</taxon>
        <taxon>Papilionoideae</taxon>
        <taxon>50 kb inversion clade</taxon>
        <taxon>dalbergioids sensu lato</taxon>
        <taxon>Dalbergieae</taxon>
        <taxon>Pterocarpus clade</taxon>
        <taxon>Arachis</taxon>
    </lineage>
</organism>
<evidence type="ECO:0000256" key="2">
    <source>
        <dbReference type="ARBA" id="ARBA00022692"/>
    </source>
</evidence>
<dbReference type="InterPro" id="IPR036640">
    <property type="entry name" value="ABC1_TM_sf"/>
</dbReference>
<dbReference type="GO" id="GO:0090374">
    <property type="term" value="P:oligopeptide export from mitochondrion"/>
    <property type="evidence" value="ECO:0007669"/>
    <property type="project" value="TreeGrafter"/>
</dbReference>
<accession>A0A444ZPL1</accession>
<dbReference type="InterPro" id="IPR011527">
    <property type="entry name" value="ABC1_TM_dom"/>
</dbReference>
<name>A0A444ZPL1_ARAHY</name>
<comment type="subcellular location">
    <subcellularLocation>
        <location evidence="1">Membrane</location>
        <topology evidence="1">Multi-pass membrane protein</topology>
    </subcellularLocation>
</comment>
<dbReference type="AlphaFoldDB" id="A0A444ZPL1"/>
<reference evidence="7 8" key="1">
    <citation type="submission" date="2019-01" db="EMBL/GenBank/DDBJ databases">
        <title>Sequencing of cultivated peanut Arachis hypogaea provides insights into genome evolution and oil improvement.</title>
        <authorList>
            <person name="Chen X."/>
        </authorList>
    </citation>
    <scope>NUCLEOTIDE SEQUENCE [LARGE SCALE GENOMIC DNA]</scope>
    <source>
        <strain evidence="8">cv. Fuhuasheng</strain>
        <tissue evidence="7">Leaves</tissue>
    </source>
</reference>